<comment type="caution">
    <text evidence="1">The sequence shown here is derived from an EMBL/GenBank/DDBJ whole genome shotgun (WGS) entry which is preliminary data.</text>
</comment>
<proteinExistence type="predicted"/>
<evidence type="ECO:0000313" key="1">
    <source>
        <dbReference type="EMBL" id="KAG1330275.1"/>
    </source>
</evidence>
<reference evidence="1" key="2">
    <citation type="submission" date="2019-07" db="EMBL/GenBank/DDBJ databases">
        <authorList>
            <person name="Yang Y."/>
            <person name="Bocs S."/>
            <person name="Baudouin L."/>
        </authorList>
    </citation>
    <scope>NUCLEOTIDE SEQUENCE</scope>
    <source>
        <tissue evidence="1">Spear leaf of Hainan Tall coconut</tissue>
    </source>
</reference>
<dbReference type="EMBL" id="CM017873">
    <property type="protein sequence ID" value="KAG1330275.1"/>
    <property type="molecule type" value="Genomic_DNA"/>
</dbReference>
<name>A0A8K0MVZ6_COCNU</name>
<sequence length="146" mass="16536">MSFRGLNPPMDTFSIEVVSNAEDKRKGIGDYHVARSLLKSIILWTDVQNFEELIHHVDHFAEVIRKGEEDLKEKMKRLYPNLNLGLLESNDEAKEVEDREVQMDDLFNPTHEDHIAEDVTSAPPPAVIVLPNQAEVDEFGAPKGAM</sequence>
<dbReference type="Proteomes" id="UP000797356">
    <property type="component" value="Chromosome 2"/>
</dbReference>
<accession>A0A8K0MVZ6</accession>
<keyword evidence="2" id="KW-1185">Reference proteome</keyword>
<dbReference type="AlphaFoldDB" id="A0A8K0MVZ6"/>
<evidence type="ECO:0000313" key="2">
    <source>
        <dbReference type="Proteomes" id="UP000797356"/>
    </source>
</evidence>
<gene>
    <name evidence="1" type="ORF">COCNU_02G002430</name>
</gene>
<organism evidence="1 2">
    <name type="scientific">Cocos nucifera</name>
    <name type="common">Coconut palm</name>
    <dbReference type="NCBI Taxonomy" id="13894"/>
    <lineage>
        <taxon>Eukaryota</taxon>
        <taxon>Viridiplantae</taxon>
        <taxon>Streptophyta</taxon>
        <taxon>Embryophyta</taxon>
        <taxon>Tracheophyta</taxon>
        <taxon>Spermatophyta</taxon>
        <taxon>Magnoliopsida</taxon>
        <taxon>Liliopsida</taxon>
        <taxon>Arecaceae</taxon>
        <taxon>Arecoideae</taxon>
        <taxon>Cocoseae</taxon>
        <taxon>Attaleinae</taxon>
        <taxon>Cocos</taxon>
    </lineage>
</organism>
<reference evidence="1" key="1">
    <citation type="journal article" date="2017" name="Gigascience">
        <title>The genome draft of coconut (Cocos nucifera).</title>
        <authorList>
            <person name="Xiao Y."/>
            <person name="Xu P."/>
            <person name="Fan H."/>
            <person name="Baudouin L."/>
            <person name="Xia W."/>
            <person name="Bocs S."/>
            <person name="Xu J."/>
            <person name="Li Q."/>
            <person name="Guo A."/>
            <person name="Zhou L."/>
            <person name="Li J."/>
            <person name="Wu Y."/>
            <person name="Ma Z."/>
            <person name="Armero A."/>
            <person name="Issali A.E."/>
            <person name="Liu N."/>
            <person name="Peng M."/>
            <person name="Yang Y."/>
        </authorList>
    </citation>
    <scope>NUCLEOTIDE SEQUENCE</scope>
    <source>
        <tissue evidence="1">Spear leaf of Hainan Tall coconut</tissue>
    </source>
</reference>
<protein>
    <submittedName>
        <fullName evidence="1">Uncharacterized protein</fullName>
    </submittedName>
</protein>